<gene>
    <name evidence="1" type="ORF">SISSUDRAFT_351774</name>
</gene>
<sequence>MPRRRRSCRKRAQKIRHFQDESAFPHDCALALLSCNEQSRLFSWEGCLSFFQGLLLFLLLIQGELCLLNVDPHTRRSLPTGSTVRRVVIPCLALWASRSAPAVRLYLSCGCLLCWH</sequence>
<dbReference type="Proteomes" id="UP000076798">
    <property type="component" value="Unassembled WGS sequence"/>
</dbReference>
<accession>A0A166G307</accession>
<organism evidence="1 2">
    <name type="scientific">Sistotremastrum suecicum HHB10207 ss-3</name>
    <dbReference type="NCBI Taxonomy" id="1314776"/>
    <lineage>
        <taxon>Eukaryota</taxon>
        <taxon>Fungi</taxon>
        <taxon>Dikarya</taxon>
        <taxon>Basidiomycota</taxon>
        <taxon>Agaricomycotina</taxon>
        <taxon>Agaricomycetes</taxon>
        <taxon>Sistotremastrales</taxon>
        <taxon>Sistotremastraceae</taxon>
        <taxon>Sistotremastrum</taxon>
    </lineage>
</organism>
<dbReference type="EMBL" id="KV428023">
    <property type="protein sequence ID" value="KZT41258.1"/>
    <property type="molecule type" value="Genomic_DNA"/>
</dbReference>
<reference evidence="1 2" key="1">
    <citation type="journal article" date="2016" name="Mol. Biol. Evol.">
        <title>Comparative Genomics of Early-Diverging Mushroom-Forming Fungi Provides Insights into the Origins of Lignocellulose Decay Capabilities.</title>
        <authorList>
            <person name="Nagy L.G."/>
            <person name="Riley R."/>
            <person name="Tritt A."/>
            <person name="Adam C."/>
            <person name="Daum C."/>
            <person name="Floudas D."/>
            <person name="Sun H."/>
            <person name="Yadav J.S."/>
            <person name="Pangilinan J."/>
            <person name="Larsson K.H."/>
            <person name="Matsuura K."/>
            <person name="Barry K."/>
            <person name="Labutti K."/>
            <person name="Kuo R."/>
            <person name="Ohm R.A."/>
            <person name="Bhattacharya S.S."/>
            <person name="Shirouzu T."/>
            <person name="Yoshinaga Y."/>
            <person name="Martin F.M."/>
            <person name="Grigoriev I.V."/>
            <person name="Hibbett D.S."/>
        </authorList>
    </citation>
    <scope>NUCLEOTIDE SEQUENCE [LARGE SCALE GENOMIC DNA]</scope>
    <source>
        <strain evidence="1 2">HHB10207 ss-3</strain>
    </source>
</reference>
<evidence type="ECO:0000313" key="1">
    <source>
        <dbReference type="EMBL" id="KZT41258.1"/>
    </source>
</evidence>
<evidence type="ECO:0000313" key="2">
    <source>
        <dbReference type="Proteomes" id="UP000076798"/>
    </source>
</evidence>
<name>A0A166G307_9AGAM</name>
<proteinExistence type="predicted"/>
<protein>
    <submittedName>
        <fullName evidence="1">Uncharacterized protein</fullName>
    </submittedName>
</protein>
<dbReference type="AlphaFoldDB" id="A0A166G307"/>
<keyword evidence="2" id="KW-1185">Reference proteome</keyword>